<evidence type="ECO:0000256" key="1">
    <source>
        <dbReference type="SAM" id="MobiDB-lite"/>
    </source>
</evidence>
<evidence type="ECO:0000313" key="3">
    <source>
        <dbReference type="Proteomes" id="UP001631957"/>
    </source>
</evidence>
<comment type="caution">
    <text evidence="2">The sequence shown here is derived from an EMBL/GenBank/DDBJ whole genome shotgun (WGS) entry which is preliminary data.</text>
</comment>
<keyword evidence="3" id="KW-1185">Reference proteome</keyword>
<dbReference type="EMBL" id="JBJVNI010000017">
    <property type="protein sequence ID" value="MFM9612827.1"/>
    <property type="molecule type" value="Genomic_DNA"/>
</dbReference>
<dbReference type="RefSeq" id="WP_409111087.1">
    <property type="nucleotide sequence ID" value="NZ_JBJVNI010000017.1"/>
</dbReference>
<feature type="region of interest" description="Disordered" evidence="1">
    <location>
        <begin position="1"/>
        <end position="25"/>
    </location>
</feature>
<feature type="region of interest" description="Disordered" evidence="1">
    <location>
        <begin position="44"/>
        <end position="64"/>
    </location>
</feature>
<name>A0ABW9I1C8_9ACTN</name>
<gene>
    <name evidence="2" type="ORF">ACKI18_29510</name>
</gene>
<dbReference type="Proteomes" id="UP001631957">
    <property type="component" value="Unassembled WGS sequence"/>
</dbReference>
<organism evidence="2 3">
    <name type="scientific">Streptomyces niveiscabiei</name>
    <dbReference type="NCBI Taxonomy" id="164115"/>
    <lineage>
        <taxon>Bacteria</taxon>
        <taxon>Bacillati</taxon>
        <taxon>Actinomycetota</taxon>
        <taxon>Actinomycetes</taxon>
        <taxon>Kitasatosporales</taxon>
        <taxon>Streptomycetaceae</taxon>
        <taxon>Streptomyces</taxon>
    </lineage>
</organism>
<protein>
    <submittedName>
        <fullName evidence="2">Uncharacterized protein</fullName>
    </submittedName>
</protein>
<sequence>MTATSCEVAEEQTEAAGESRAGSDADEVIAEVDDEAAADIVIRPSRAQGTSVEGDTHPAACGRS</sequence>
<reference evidence="2 3" key="1">
    <citation type="submission" date="2024-12" db="EMBL/GenBank/DDBJ databases">
        <title>Forecasting of Potato common scab and diversities of Pathogenic streptomyces spp. in china.</title>
        <authorList>
            <person name="Handique U."/>
            <person name="Wu J."/>
        </authorList>
    </citation>
    <scope>NUCLEOTIDE SEQUENCE [LARGE SCALE GENOMIC DNA]</scope>
    <source>
        <strain evidence="2 3">ZRIMU1530</strain>
    </source>
</reference>
<evidence type="ECO:0000313" key="2">
    <source>
        <dbReference type="EMBL" id="MFM9612827.1"/>
    </source>
</evidence>
<proteinExistence type="predicted"/>
<accession>A0ABW9I1C8</accession>